<evidence type="ECO:0000256" key="1">
    <source>
        <dbReference type="ARBA" id="ARBA00008601"/>
    </source>
</evidence>
<dbReference type="GO" id="GO:0008330">
    <property type="term" value="F:protein tyrosine/threonine phosphatase activity"/>
    <property type="evidence" value="ECO:0007669"/>
    <property type="project" value="TreeGrafter"/>
</dbReference>
<comment type="caution">
    <text evidence="8">The sequence shown here is derived from an EMBL/GenBank/DDBJ whole genome shotgun (WGS) entry which is preliminary data.</text>
</comment>
<dbReference type="EC" id="3.1.3.48" evidence="2"/>
<evidence type="ECO:0000256" key="2">
    <source>
        <dbReference type="ARBA" id="ARBA00013064"/>
    </source>
</evidence>
<keyword evidence="9" id="KW-1185">Reference proteome</keyword>
<evidence type="ECO:0000256" key="3">
    <source>
        <dbReference type="ARBA" id="ARBA00022801"/>
    </source>
</evidence>
<evidence type="ECO:0000313" key="9">
    <source>
        <dbReference type="Proteomes" id="UP000031737"/>
    </source>
</evidence>
<evidence type="ECO:0000256" key="5">
    <source>
        <dbReference type="SAM" id="MobiDB-lite"/>
    </source>
</evidence>
<dbReference type="InterPro" id="IPR029021">
    <property type="entry name" value="Prot-tyrosine_phosphatase-like"/>
</dbReference>
<protein>
    <recommendedName>
        <fullName evidence="2">protein-tyrosine-phosphatase</fullName>
        <ecNumber evidence="2">3.1.3.48</ecNumber>
    </recommendedName>
</protein>
<dbReference type="EMBL" id="AUPL01006596">
    <property type="protein sequence ID" value="ESL05743.1"/>
    <property type="molecule type" value="Genomic_DNA"/>
</dbReference>
<name>A0A061ISD9_TRYRA</name>
<dbReference type="PROSITE" id="PS50054">
    <property type="entry name" value="TYR_PHOSPHATASE_DUAL"/>
    <property type="match status" value="1"/>
</dbReference>
<feature type="domain" description="Tyrosine-protein phosphatase" evidence="6">
    <location>
        <begin position="187"/>
        <end position="369"/>
    </location>
</feature>
<reference evidence="8 9" key="1">
    <citation type="submission" date="2013-07" db="EMBL/GenBank/DDBJ databases">
        <authorList>
            <person name="Stoco P.H."/>
            <person name="Wagner G."/>
            <person name="Gerber A."/>
            <person name="Zaha A."/>
            <person name="Thompson C."/>
            <person name="Bartholomeu D.C."/>
            <person name="Luckemeyer D.D."/>
            <person name="Bahia D."/>
            <person name="Loreto E."/>
            <person name="Prestes E.B."/>
            <person name="Lima F.M."/>
            <person name="Rodrigues-Luiz G."/>
            <person name="Vallejo G.A."/>
            <person name="Filho J.F."/>
            <person name="Monteiro K.M."/>
            <person name="Tyler K.M."/>
            <person name="de Almeida L.G."/>
            <person name="Ortiz M.F."/>
            <person name="Siervo M.A."/>
            <person name="de Moraes M.H."/>
            <person name="Cunha O.L."/>
            <person name="Mendonca-Neto R."/>
            <person name="Silva R."/>
            <person name="Teixeira S.M."/>
            <person name="Murta S.M."/>
            <person name="Sincero T.C."/>
            <person name="Mendes T.A."/>
            <person name="Urmenyi T.P."/>
            <person name="Silva V.G."/>
            <person name="da Rocha W.D."/>
            <person name="Andersson B."/>
            <person name="Romanha A.J."/>
            <person name="Steindel M."/>
            <person name="de Vasconcelos A.T."/>
            <person name="Grisard E.C."/>
        </authorList>
    </citation>
    <scope>NUCLEOTIDE SEQUENCE [LARGE SCALE GENOMIC DNA]</scope>
    <source>
        <strain evidence="8 9">SC58</strain>
    </source>
</reference>
<dbReference type="InterPro" id="IPR016130">
    <property type="entry name" value="Tyr_Pase_AS"/>
</dbReference>
<dbReference type="PROSITE" id="PS00383">
    <property type="entry name" value="TYR_PHOSPHATASE_1"/>
    <property type="match status" value="1"/>
</dbReference>
<feature type="region of interest" description="Disordered" evidence="5">
    <location>
        <begin position="113"/>
        <end position="133"/>
    </location>
</feature>
<dbReference type="OrthoDB" id="253091at2759"/>
<feature type="domain" description="Tyrosine specific protein phosphatases" evidence="7">
    <location>
        <begin position="272"/>
        <end position="327"/>
    </location>
</feature>
<dbReference type="InterPro" id="IPR020422">
    <property type="entry name" value="TYR_PHOSPHATASE_DUAL_dom"/>
</dbReference>
<dbReference type="InterPro" id="IPR000387">
    <property type="entry name" value="Tyr_Pase_dom"/>
</dbReference>
<evidence type="ECO:0000313" key="8">
    <source>
        <dbReference type="EMBL" id="ESL05743.1"/>
    </source>
</evidence>
<evidence type="ECO:0000259" key="7">
    <source>
        <dbReference type="PROSITE" id="PS50056"/>
    </source>
</evidence>
<dbReference type="Gene3D" id="3.90.190.10">
    <property type="entry name" value="Protein tyrosine phosphatase superfamily"/>
    <property type="match status" value="1"/>
</dbReference>
<proteinExistence type="inferred from homology"/>
<organism evidence="8 9">
    <name type="scientific">Trypanosoma rangeli SC58</name>
    <dbReference type="NCBI Taxonomy" id="429131"/>
    <lineage>
        <taxon>Eukaryota</taxon>
        <taxon>Discoba</taxon>
        <taxon>Euglenozoa</taxon>
        <taxon>Kinetoplastea</taxon>
        <taxon>Metakinetoplastina</taxon>
        <taxon>Trypanosomatida</taxon>
        <taxon>Trypanosomatidae</taxon>
        <taxon>Trypanosoma</taxon>
        <taxon>Herpetosoma</taxon>
    </lineage>
</organism>
<dbReference type="SMART" id="SM00195">
    <property type="entry name" value="DSPc"/>
    <property type="match status" value="1"/>
</dbReference>
<sequence length="446" mass="47887">MHHRWPEVSAKLQICVPASPQWPAPGEAIPTCKHYGSDVEFSTSSSFGSGYSRSVLQAYNHHTYVRGGGSLFTDTPCVSPCMLPFEGGDTDAPPVMANIPNTVTKTPAATTMKMGAADDDGGGSNGKGCALPSHNEKKLSLRHDPTAPSRIPQESPSGKIPFSKVCQNAVAASSPPTSQGVDSTTLFDAAMVLPGLYLGSYSDALKLPALAAHGISLVLNVAEECVMDDVVADNEYNIKFICFPLKDHSDENIARYFGPLTRIIHRQLHRREHILWSARNAAEEANERGDAKVAVDASSNACVPGGVLVHCRMGVSRSAAVVLAYLMIYGDTLVVSEDCYSQQQMEESPILAGTSLLAATPSFPLPDNDDAAAKGSRGTCSRCCVCCCCRAHQKIMDDHGKDCRAAPRVVKSYREAFAFLKKRKRDINPNIGFVLALRELDGEEGE</sequence>
<gene>
    <name evidence="8" type="ORF">TRSC58_06596</name>
</gene>
<dbReference type="GO" id="GO:0005737">
    <property type="term" value="C:cytoplasm"/>
    <property type="evidence" value="ECO:0007669"/>
    <property type="project" value="TreeGrafter"/>
</dbReference>
<dbReference type="SUPFAM" id="SSF52799">
    <property type="entry name" value="(Phosphotyrosine protein) phosphatases II"/>
    <property type="match status" value="1"/>
</dbReference>
<keyword evidence="4" id="KW-0904">Protein phosphatase</keyword>
<dbReference type="PANTHER" id="PTHR10159">
    <property type="entry name" value="DUAL SPECIFICITY PROTEIN PHOSPHATASE"/>
    <property type="match status" value="1"/>
</dbReference>
<dbReference type="InterPro" id="IPR000340">
    <property type="entry name" value="Dual-sp_phosphatase_cat-dom"/>
</dbReference>
<evidence type="ECO:0000256" key="4">
    <source>
        <dbReference type="ARBA" id="ARBA00022912"/>
    </source>
</evidence>
<dbReference type="AlphaFoldDB" id="A0A061ISD9"/>
<dbReference type="PANTHER" id="PTHR10159:SF511">
    <property type="entry name" value="DUAL SPECIFICITY PROTEIN PHOSPHATASE 1"/>
    <property type="match status" value="1"/>
</dbReference>
<dbReference type="Pfam" id="PF00782">
    <property type="entry name" value="DSPc"/>
    <property type="match status" value="2"/>
</dbReference>
<comment type="similarity">
    <text evidence="1">Belongs to the protein-tyrosine phosphatase family. Non-receptor class dual specificity subfamily.</text>
</comment>
<dbReference type="GO" id="GO:0043409">
    <property type="term" value="P:negative regulation of MAPK cascade"/>
    <property type="evidence" value="ECO:0007669"/>
    <property type="project" value="TreeGrafter"/>
</dbReference>
<dbReference type="VEuPathDB" id="TriTrypDB:TRSC58_06596"/>
<dbReference type="GO" id="GO:0017017">
    <property type="term" value="F:MAP kinase tyrosine/serine/threonine phosphatase activity"/>
    <property type="evidence" value="ECO:0007669"/>
    <property type="project" value="TreeGrafter"/>
</dbReference>
<dbReference type="Proteomes" id="UP000031737">
    <property type="component" value="Unassembled WGS sequence"/>
</dbReference>
<keyword evidence="3" id="KW-0378">Hydrolase</keyword>
<dbReference type="GO" id="GO:0033550">
    <property type="term" value="F:MAP kinase tyrosine phosphatase activity"/>
    <property type="evidence" value="ECO:0007669"/>
    <property type="project" value="TreeGrafter"/>
</dbReference>
<evidence type="ECO:0000259" key="6">
    <source>
        <dbReference type="PROSITE" id="PS50054"/>
    </source>
</evidence>
<dbReference type="CDD" id="cd14498">
    <property type="entry name" value="DSP"/>
    <property type="match status" value="1"/>
</dbReference>
<dbReference type="PROSITE" id="PS50056">
    <property type="entry name" value="TYR_PHOSPHATASE_2"/>
    <property type="match status" value="1"/>
</dbReference>
<accession>A0A061ISD9</accession>